<dbReference type="Proteomes" id="UP000573603">
    <property type="component" value="Unassembled WGS sequence"/>
</dbReference>
<reference evidence="1 2" key="1">
    <citation type="journal article" date="2020" name="BMC Genomics">
        <title>Correction to: Identification and distribution of gene clusters required for synthesis of sphingolipid metabolism inhibitors in diverse species of the filamentous fungus Fusarium.</title>
        <authorList>
            <person name="Kim H.S."/>
            <person name="Lohmar J.M."/>
            <person name="Busman M."/>
            <person name="Brown D.W."/>
            <person name="Naumann T.A."/>
            <person name="Divon H.H."/>
            <person name="Lysoe E."/>
            <person name="Uhlig S."/>
            <person name="Proctor R.H."/>
        </authorList>
    </citation>
    <scope>NUCLEOTIDE SEQUENCE [LARGE SCALE GENOMIC DNA]</scope>
    <source>
        <strain evidence="1 2">NRRL 25214</strain>
    </source>
</reference>
<dbReference type="InterPro" id="IPR015943">
    <property type="entry name" value="WD40/YVTN_repeat-like_dom_sf"/>
</dbReference>
<evidence type="ECO:0000313" key="1">
    <source>
        <dbReference type="EMBL" id="KAF5230944.1"/>
    </source>
</evidence>
<accession>A0A8H5DPE4</accession>
<dbReference type="InterPro" id="IPR036322">
    <property type="entry name" value="WD40_repeat_dom_sf"/>
</dbReference>
<protein>
    <submittedName>
        <fullName evidence="1">Uncharacterized protein</fullName>
    </submittedName>
</protein>
<name>A0A8H5DPE4_9HYPO</name>
<dbReference type="AlphaFoldDB" id="A0A8H5DPE4"/>
<dbReference type="EMBL" id="JABEVY010000498">
    <property type="protein sequence ID" value="KAF5230944.1"/>
    <property type="molecule type" value="Genomic_DNA"/>
</dbReference>
<keyword evidence="2" id="KW-1185">Reference proteome</keyword>
<dbReference type="SUPFAM" id="SSF50978">
    <property type="entry name" value="WD40 repeat-like"/>
    <property type="match status" value="1"/>
</dbReference>
<dbReference type="Gene3D" id="2.130.10.10">
    <property type="entry name" value="YVTN repeat-like/Quinoprotein amine dehydrogenase"/>
    <property type="match status" value="1"/>
</dbReference>
<sequence>MVDASSVLALGFELKVQIWDFISMALIHMWQTEYDRDLALSSKGTLLASRSDQKRQHMLLWNWVTGQKISKIEVIGVDWKFHGFLPDNSGVRTNYGDILLEPGTVSRRYLNPTFKILDGWIQWRGHKLVKLPPECEKARTTATVTASEITAVVGSDSQRIIIIKLTEDEELKRLPSLIGATI</sequence>
<proteinExistence type="predicted"/>
<organism evidence="1 2">
    <name type="scientific">Fusarium anthophilum</name>
    <dbReference type="NCBI Taxonomy" id="48485"/>
    <lineage>
        <taxon>Eukaryota</taxon>
        <taxon>Fungi</taxon>
        <taxon>Dikarya</taxon>
        <taxon>Ascomycota</taxon>
        <taxon>Pezizomycotina</taxon>
        <taxon>Sordariomycetes</taxon>
        <taxon>Hypocreomycetidae</taxon>
        <taxon>Hypocreales</taxon>
        <taxon>Nectriaceae</taxon>
        <taxon>Fusarium</taxon>
        <taxon>Fusarium fujikuroi species complex</taxon>
    </lineage>
</organism>
<gene>
    <name evidence="1" type="ORF">FANTH_13594</name>
</gene>
<comment type="caution">
    <text evidence="1">The sequence shown here is derived from an EMBL/GenBank/DDBJ whole genome shotgun (WGS) entry which is preliminary data.</text>
</comment>
<evidence type="ECO:0000313" key="2">
    <source>
        <dbReference type="Proteomes" id="UP000573603"/>
    </source>
</evidence>